<dbReference type="Gene3D" id="3.30.565.10">
    <property type="entry name" value="Histidine kinase-like ATPase, C-terminal domain"/>
    <property type="match status" value="1"/>
</dbReference>
<dbReference type="GO" id="GO:0016301">
    <property type="term" value="F:kinase activity"/>
    <property type="evidence" value="ECO:0007669"/>
    <property type="project" value="UniProtKB-KW"/>
</dbReference>
<dbReference type="EMBL" id="JBHRYA010000007">
    <property type="protein sequence ID" value="MFC3716771.1"/>
    <property type="molecule type" value="Genomic_DNA"/>
</dbReference>
<dbReference type="Proteomes" id="UP001595705">
    <property type="component" value="Unassembled WGS sequence"/>
</dbReference>
<dbReference type="SUPFAM" id="SSF47384">
    <property type="entry name" value="Homodimeric domain of signal transducing histidine kinase"/>
    <property type="match status" value="1"/>
</dbReference>
<keyword evidence="10" id="KW-0472">Membrane</keyword>
<organism evidence="13 14">
    <name type="scientific">Luteimonas soli</name>
    <dbReference type="NCBI Taxonomy" id="1648966"/>
    <lineage>
        <taxon>Bacteria</taxon>
        <taxon>Pseudomonadati</taxon>
        <taxon>Pseudomonadota</taxon>
        <taxon>Gammaproteobacteria</taxon>
        <taxon>Lysobacterales</taxon>
        <taxon>Lysobacteraceae</taxon>
        <taxon>Luteimonas</taxon>
    </lineage>
</organism>
<feature type="domain" description="HAMP" evidence="12">
    <location>
        <begin position="174"/>
        <end position="227"/>
    </location>
</feature>
<evidence type="ECO:0000256" key="2">
    <source>
        <dbReference type="ARBA" id="ARBA00004370"/>
    </source>
</evidence>
<dbReference type="PROSITE" id="PS50885">
    <property type="entry name" value="HAMP"/>
    <property type="match status" value="1"/>
</dbReference>
<evidence type="ECO:0000313" key="13">
    <source>
        <dbReference type="EMBL" id="MFC3716771.1"/>
    </source>
</evidence>
<evidence type="ECO:0000256" key="1">
    <source>
        <dbReference type="ARBA" id="ARBA00000085"/>
    </source>
</evidence>
<comment type="subcellular location">
    <subcellularLocation>
        <location evidence="2">Membrane</location>
    </subcellularLocation>
</comment>
<keyword evidence="9" id="KW-0902">Two-component regulatory system</keyword>
<dbReference type="InterPro" id="IPR003660">
    <property type="entry name" value="HAMP_dom"/>
</dbReference>
<dbReference type="PANTHER" id="PTHR45436:SF16">
    <property type="entry name" value="HISTIDINE KINASE"/>
    <property type="match status" value="1"/>
</dbReference>
<dbReference type="Pfam" id="PF02518">
    <property type="entry name" value="HATPase_c"/>
    <property type="match status" value="1"/>
</dbReference>
<dbReference type="Pfam" id="PF00512">
    <property type="entry name" value="HisKA"/>
    <property type="match status" value="1"/>
</dbReference>
<feature type="domain" description="Histidine kinase" evidence="11">
    <location>
        <begin position="235"/>
        <end position="439"/>
    </location>
</feature>
<dbReference type="Gene3D" id="1.10.287.130">
    <property type="match status" value="1"/>
</dbReference>
<comment type="caution">
    <text evidence="13">The sequence shown here is derived from an EMBL/GenBank/DDBJ whole genome shotgun (WGS) entry which is preliminary data.</text>
</comment>
<name>A0ABV7XM34_9GAMM</name>
<dbReference type="SMART" id="SM00388">
    <property type="entry name" value="HisKA"/>
    <property type="match status" value="1"/>
</dbReference>
<dbReference type="InterPro" id="IPR050428">
    <property type="entry name" value="TCS_sensor_his_kinase"/>
</dbReference>
<gene>
    <name evidence="13" type="ORF">ACFONC_11480</name>
</gene>
<dbReference type="InterPro" id="IPR003594">
    <property type="entry name" value="HATPase_dom"/>
</dbReference>
<dbReference type="InterPro" id="IPR036890">
    <property type="entry name" value="HATPase_C_sf"/>
</dbReference>
<dbReference type="PANTHER" id="PTHR45436">
    <property type="entry name" value="SENSOR HISTIDINE KINASE YKOH"/>
    <property type="match status" value="1"/>
</dbReference>
<dbReference type="Gene3D" id="6.10.340.10">
    <property type="match status" value="1"/>
</dbReference>
<dbReference type="InterPro" id="IPR005467">
    <property type="entry name" value="His_kinase_dom"/>
</dbReference>
<dbReference type="EC" id="2.7.13.3" evidence="3"/>
<dbReference type="InterPro" id="IPR036097">
    <property type="entry name" value="HisK_dim/P_sf"/>
</dbReference>
<evidence type="ECO:0000259" key="12">
    <source>
        <dbReference type="PROSITE" id="PS50885"/>
    </source>
</evidence>
<dbReference type="SMART" id="SM00387">
    <property type="entry name" value="HATPase_c"/>
    <property type="match status" value="1"/>
</dbReference>
<dbReference type="CDD" id="cd00082">
    <property type="entry name" value="HisKA"/>
    <property type="match status" value="1"/>
</dbReference>
<dbReference type="SUPFAM" id="SSF55874">
    <property type="entry name" value="ATPase domain of HSP90 chaperone/DNA topoisomerase II/histidine kinase"/>
    <property type="match status" value="1"/>
</dbReference>
<evidence type="ECO:0000256" key="10">
    <source>
        <dbReference type="SAM" id="Phobius"/>
    </source>
</evidence>
<keyword evidence="5" id="KW-0808">Transferase</keyword>
<evidence type="ECO:0000259" key="11">
    <source>
        <dbReference type="PROSITE" id="PS50109"/>
    </source>
</evidence>
<keyword evidence="4" id="KW-0597">Phosphoprotein</keyword>
<evidence type="ECO:0000256" key="8">
    <source>
        <dbReference type="ARBA" id="ARBA00022989"/>
    </source>
</evidence>
<evidence type="ECO:0000313" key="14">
    <source>
        <dbReference type="Proteomes" id="UP001595705"/>
    </source>
</evidence>
<dbReference type="SMART" id="SM00304">
    <property type="entry name" value="HAMP"/>
    <property type="match status" value="1"/>
</dbReference>
<dbReference type="RefSeq" id="WP_386744160.1">
    <property type="nucleotide sequence ID" value="NZ_JBHRYA010000007.1"/>
</dbReference>
<comment type="catalytic activity">
    <reaction evidence="1">
        <text>ATP + protein L-histidine = ADP + protein N-phospho-L-histidine.</text>
        <dbReference type="EC" id="2.7.13.3"/>
    </reaction>
</comment>
<dbReference type="PROSITE" id="PS50109">
    <property type="entry name" value="HIS_KIN"/>
    <property type="match status" value="1"/>
</dbReference>
<evidence type="ECO:0000256" key="9">
    <source>
        <dbReference type="ARBA" id="ARBA00023012"/>
    </source>
</evidence>
<dbReference type="CDD" id="cd00075">
    <property type="entry name" value="HATPase"/>
    <property type="match status" value="1"/>
</dbReference>
<evidence type="ECO:0000256" key="5">
    <source>
        <dbReference type="ARBA" id="ARBA00022679"/>
    </source>
</evidence>
<evidence type="ECO:0000256" key="4">
    <source>
        <dbReference type="ARBA" id="ARBA00022553"/>
    </source>
</evidence>
<keyword evidence="8 10" id="KW-1133">Transmembrane helix</keyword>
<accession>A0ABV7XM34</accession>
<keyword evidence="7 13" id="KW-0418">Kinase</keyword>
<sequence>MRTPERALARKRRYRRRLRSRIILSFVIFGFVLTALIATTAVYLRNRVEDQVISAALLKNNNVFAEGFYRNPNAIGVPFEKIQGRQFSTSKLDRVPDAWRDLSNGVHELTETDPATGEERVYRLAVRKDAQYWFFLAYDIAEERESQQRLNRALIGSVGFFTLLSALIGWWSAARVMSPVSELARRLQASGDSTSPEPLATHFPEDEVGQLASALDDYAERLTEVVQRDREFNADVSHELRTPLAVVKGAVELLLSRPGIDEKTQARLLRIQRAEQQCTDLISALLLLSRNERGHGATDVRRVAEQLLDAHRTQLGGKPLELRLEGGGELVVDAPESAINVALGNLIGNAVKYTTHGEVIVRLLDDAVEVIDSGPGLSAEDAARLFERGYRGTHAEHSLGGGIGLSIVRRLCKLYGWEVRVVPGEERGVVATLTFSKADT</sequence>
<keyword evidence="6 10" id="KW-0812">Transmembrane</keyword>
<evidence type="ECO:0000256" key="6">
    <source>
        <dbReference type="ARBA" id="ARBA00022692"/>
    </source>
</evidence>
<reference evidence="14" key="1">
    <citation type="journal article" date="2019" name="Int. J. Syst. Evol. Microbiol.">
        <title>The Global Catalogue of Microorganisms (GCM) 10K type strain sequencing project: providing services to taxonomists for standard genome sequencing and annotation.</title>
        <authorList>
            <consortium name="The Broad Institute Genomics Platform"/>
            <consortium name="The Broad Institute Genome Sequencing Center for Infectious Disease"/>
            <person name="Wu L."/>
            <person name="Ma J."/>
        </authorList>
    </citation>
    <scope>NUCLEOTIDE SEQUENCE [LARGE SCALE GENOMIC DNA]</scope>
    <source>
        <strain evidence="14">KCTC 42441</strain>
    </source>
</reference>
<evidence type="ECO:0000256" key="3">
    <source>
        <dbReference type="ARBA" id="ARBA00012438"/>
    </source>
</evidence>
<keyword evidence="14" id="KW-1185">Reference proteome</keyword>
<dbReference type="InterPro" id="IPR003661">
    <property type="entry name" value="HisK_dim/P_dom"/>
</dbReference>
<proteinExistence type="predicted"/>
<protein>
    <recommendedName>
        <fullName evidence="3">histidine kinase</fullName>
        <ecNumber evidence="3">2.7.13.3</ecNumber>
    </recommendedName>
</protein>
<evidence type="ECO:0000256" key="7">
    <source>
        <dbReference type="ARBA" id="ARBA00022777"/>
    </source>
</evidence>
<feature type="transmembrane region" description="Helical" evidence="10">
    <location>
        <begin position="21"/>
        <end position="44"/>
    </location>
</feature>